<keyword evidence="2" id="KW-1185">Reference proteome</keyword>
<sequence>MDSLQIMTDNQTLDLRTATTLKSIETIRLADSHDTLIVDAQSILNLGNTNNTLKVDASDNSNTLKIDGGWTDNGIINGYHTLTKDGATLQINTAITDIVAPAQYTISDPTSAANIGSVFDSSEQDITIDFGGKPYDAWGVSSIDLSGFGLEDKLLISLGDGGIQGWPVFTINHVSRSRYISQSYGFTNHWGHDLVSWQAGATKALLISSQLTRISTFVQHVYPGSSSGYYYTTTTLSVKTVGHNGSVELTGLPAGLPDSQFVFV</sequence>
<organism evidence="1 2">
    <name type="scientific">Methylovulum psychrotolerans</name>
    <dbReference type="NCBI Taxonomy" id="1704499"/>
    <lineage>
        <taxon>Bacteria</taxon>
        <taxon>Pseudomonadati</taxon>
        <taxon>Pseudomonadota</taxon>
        <taxon>Gammaproteobacteria</taxon>
        <taxon>Methylococcales</taxon>
        <taxon>Methylococcaceae</taxon>
        <taxon>Methylovulum</taxon>
    </lineage>
</organism>
<dbReference type="EMBL" id="CP022129">
    <property type="protein sequence ID" value="ASF44739.1"/>
    <property type="molecule type" value="Genomic_DNA"/>
</dbReference>
<evidence type="ECO:0000313" key="1">
    <source>
        <dbReference type="EMBL" id="ASF44739.1"/>
    </source>
</evidence>
<dbReference type="AlphaFoldDB" id="A0A1Z4BU60"/>
<dbReference type="KEGG" id="mpsy:CEK71_00915"/>
<evidence type="ECO:0000313" key="2">
    <source>
        <dbReference type="Proteomes" id="UP000197019"/>
    </source>
</evidence>
<dbReference type="Proteomes" id="UP000197019">
    <property type="component" value="Chromosome"/>
</dbReference>
<reference evidence="1 2" key="1">
    <citation type="submission" date="2017-06" db="EMBL/GenBank/DDBJ databases">
        <title>Genome Sequencing of the methanotroph Methylovulum psychrotolerants str. HV10-M2 isolated from a high-altitude environment.</title>
        <authorList>
            <person name="Mateos-Rivera A."/>
        </authorList>
    </citation>
    <scope>NUCLEOTIDE SEQUENCE [LARGE SCALE GENOMIC DNA]</scope>
    <source>
        <strain evidence="1 2">HV10_M2</strain>
    </source>
</reference>
<proteinExistence type="predicted"/>
<gene>
    <name evidence="1" type="ORF">CEK71_00915</name>
</gene>
<name>A0A1Z4BU60_9GAMM</name>
<protein>
    <submittedName>
        <fullName evidence="1">Uncharacterized protein</fullName>
    </submittedName>
</protein>
<accession>A0A1Z4BU60</accession>